<name>A0ACC3SCZ8_9PEZI</name>
<protein>
    <submittedName>
        <fullName evidence="1">Uncharacterized protein</fullName>
    </submittedName>
</protein>
<dbReference type="Proteomes" id="UP001320706">
    <property type="component" value="Unassembled WGS sequence"/>
</dbReference>
<accession>A0ACC3SCZ8</accession>
<gene>
    <name evidence="1" type="ORF">M8818_004157</name>
</gene>
<evidence type="ECO:0000313" key="1">
    <source>
        <dbReference type="EMBL" id="KAK8207904.1"/>
    </source>
</evidence>
<proteinExistence type="predicted"/>
<sequence>MLTFNIRHTVHEHRTRHLSPGTYPRTRSRVSLSPPESSEDTHEIEPSLSERTPEQHPQYSASLISLVSAIDHSPPHEAPDISESHDIRPFPSFDNVHFEQTAGTLLTTINSGLGTSTAVERSLSVSYQPSLLDYVNFQTHEMALRVAALEVAALPPLLRFFRSPPLDTRVLISMGFYIGLCILSPTLVENLSNYHLSFT</sequence>
<organism evidence="1 2">
    <name type="scientific">Zalaria obscura</name>
    <dbReference type="NCBI Taxonomy" id="2024903"/>
    <lineage>
        <taxon>Eukaryota</taxon>
        <taxon>Fungi</taxon>
        <taxon>Dikarya</taxon>
        <taxon>Ascomycota</taxon>
        <taxon>Pezizomycotina</taxon>
        <taxon>Dothideomycetes</taxon>
        <taxon>Dothideomycetidae</taxon>
        <taxon>Dothideales</taxon>
        <taxon>Zalariaceae</taxon>
        <taxon>Zalaria</taxon>
    </lineage>
</organism>
<evidence type="ECO:0000313" key="2">
    <source>
        <dbReference type="Proteomes" id="UP001320706"/>
    </source>
</evidence>
<comment type="caution">
    <text evidence="1">The sequence shown here is derived from an EMBL/GenBank/DDBJ whole genome shotgun (WGS) entry which is preliminary data.</text>
</comment>
<keyword evidence="2" id="KW-1185">Reference proteome</keyword>
<dbReference type="EMBL" id="JAMKPW020000020">
    <property type="protein sequence ID" value="KAK8207904.1"/>
    <property type="molecule type" value="Genomic_DNA"/>
</dbReference>
<reference evidence="1" key="1">
    <citation type="submission" date="2024-02" db="EMBL/GenBank/DDBJ databases">
        <title>Metagenome Assembled Genome of Zalaria obscura JY119.</title>
        <authorList>
            <person name="Vighnesh L."/>
            <person name="Jagadeeshwari U."/>
            <person name="Venkata Ramana C."/>
            <person name="Sasikala C."/>
        </authorList>
    </citation>
    <scope>NUCLEOTIDE SEQUENCE</scope>
    <source>
        <strain evidence="1">JY119</strain>
    </source>
</reference>